<dbReference type="EMBL" id="QKKF02011959">
    <property type="protein sequence ID" value="RZF43931.1"/>
    <property type="molecule type" value="Genomic_DNA"/>
</dbReference>
<comment type="caution">
    <text evidence="1">The sequence shown here is derived from an EMBL/GenBank/DDBJ whole genome shotgun (WGS) entry which is preliminary data.</text>
</comment>
<evidence type="ECO:0000313" key="2">
    <source>
        <dbReference type="Proteomes" id="UP000291343"/>
    </source>
</evidence>
<protein>
    <submittedName>
        <fullName evidence="1">Uncharacterized protein</fullName>
    </submittedName>
</protein>
<dbReference type="InParanoid" id="A0A482XEZ1"/>
<accession>A0A482XEZ1</accession>
<proteinExistence type="predicted"/>
<reference evidence="1 2" key="1">
    <citation type="journal article" date="2017" name="Gigascience">
        <title>Genome sequence of the small brown planthopper, Laodelphax striatellus.</title>
        <authorList>
            <person name="Zhu J."/>
            <person name="Jiang F."/>
            <person name="Wang X."/>
            <person name="Yang P."/>
            <person name="Bao Y."/>
            <person name="Zhao W."/>
            <person name="Wang W."/>
            <person name="Lu H."/>
            <person name="Wang Q."/>
            <person name="Cui N."/>
            <person name="Li J."/>
            <person name="Chen X."/>
            <person name="Luo L."/>
            <person name="Yu J."/>
            <person name="Kang L."/>
            <person name="Cui F."/>
        </authorList>
    </citation>
    <scope>NUCLEOTIDE SEQUENCE [LARGE SCALE GENOMIC DNA]</scope>
    <source>
        <strain evidence="1">Lst14</strain>
    </source>
</reference>
<dbReference type="Proteomes" id="UP000291343">
    <property type="component" value="Unassembled WGS sequence"/>
</dbReference>
<evidence type="ECO:0000313" key="1">
    <source>
        <dbReference type="EMBL" id="RZF43931.1"/>
    </source>
</evidence>
<organism evidence="1 2">
    <name type="scientific">Laodelphax striatellus</name>
    <name type="common">Small brown planthopper</name>
    <name type="synonym">Delphax striatella</name>
    <dbReference type="NCBI Taxonomy" id="195883"/>
    <lineage>
        <taxon>Eukaryota</taxon>
        <taxon>Metazoa</taxon>
        <taxon>Ecdysozoa</taxon>
        <taxon>Arthropoda</taxon>
        <taxon>Hexapoda</taxon>
        <taxon>Insecta</taxon>
        <taxon>Pterygota</taxon>
        <taxon>Neoptera</taxon>
        <taxon>Paraneoptera</taxon>
        <taxon>Hemiptera</taxon>
        <taxon>Auchenorrhyncha</taxon>
        <taxon>Fulgoroidea</taxon>
        <taxon>Delphacidae</taxon>
        <taxon>Criomorphinae</taxon>
        <taxon>Laodelphax</taxon>
    </lineage>
</organism>
<keyword evidence="2" id="KW-1185">Reference proteome</keyword>
<gene>
    <name evidence="1" type="ORF">LSTR_LSTR014624</name>
</gene>
<name>A0A482XEZ1_LAOST</name>
<dbReference type="AlphaFoldDB" id="A0A482XEZ1"/>
<sequence>MEYLFTRELRALYNHGEPFAAFAKCRDSAPQIGLIFERAKLLEQILGELLLFVGAFSCTNLQLVLRAEYDEHRVAIADNSARTHHSQSVPNPEEQLQRHSIESSNRHWLSPRSTKFVWDSCVLRDHRERGFCRRGWQRCILPAGVLLPSVFRRVMLAALAVSVGVSVGHLVSSQCQLGNVLDCVVFCVTGCVVCFPPPSENSSFVRYFPPLFLPPDRLPTRIILQG</sequence>